<keyword evidence="10" id="KW-1185">Reference proteome</keyword>
<evidence type="ECO:0000313" key="10">
    <source>
        <dbReference type="Proteomes" id="UP001152759"/>
    </source>
</evidence>
<accession>A0A9P0F1I4</accession>
<dbReference type="GO" id="GO:0015179">
    <property type="term" value="F:L-amino acid transmembrane transporter activity"/>
    <property type="evidence" value="ECO:0007669"/>
    <property type="project" value="TreeGrafter"/>
</dbReference>
<dbReference type="InterPro" id="IPR002293">
    <property type="entry name" value="AA/rel_permease1"/>
</dbReference>
<evidence type="ECO:0000256" key="3">
    <source>
        <dbReference type="ARBA" id="ARBA00022448"/>
    </source>
</evidence>
<evidence type="ECO:0008006" key="11">
    <source>
        <dbReference type="Google" id="ProtNLM"/>
    </source>
</evidence>
<dbReference type="GO" id="GO:0005886">
    <property type="term" value="C:plasma membrane"/>
    <property type="evidence" value="ECO:0007669"/>
    <property type="project" value="UniProtKB-SubCell"/>
</dbReference>
<dbReference type="FunFam" id="1.20.1740.10:FF:000003">
    <property type="entry name" value="Y+L amino acid transporter 1 isoform X1"/>
    <property type="match status" value="1"/>
</dbReference>
<keyword evidence="7 8" id="KW-0472">Membrane</keyword>
<feature type="transmembrane region" description="Helical" evidence="8">
    <location>
        <begin position="407"/>
        <end position="429"/>
    </location>
</feature>
<feature type="transmembrane region" description="Helical" evidence="8">
    <location>
        <begin position="34"/>
        <end position="58"/>
    </location>
</feature>
<keyword evidence="3" id="KW-0813">Transport</keyword>
<keyword evidence="6 8" id="KW-1133">Transmembrane helix</keyword>
<feature type="transmembrane region" description="Helical" evidence="8">
    <location>
        <begin position="96"/>
        <end position="118"/>
    </location>
</feature>
<comment type="subcellular location">
    <subcellularLocation>
        <location evidence="1">Cell membrane</location>
        <topology evidence="1">Multi-pass membrane protein</topology>
    </subcellularLocation>
</comment>
<sequence>MTSRNATDVKAKLPVEVDDEKVQLKRKITLPNGVALIVGTIIGSGIFVSPTGVFQYTGSVGSSLVIWTLCGIFSTIGALCYAELGTCISRSGGDYAYILEAFGPLPAFLRLWSALLIIRPTTQAIVAITFAQYAAKPFFPGDCKPPEQAVTILAAVCLCLLTSINCLSVRWSMQVQSVFTTAKLFALAAIVFFGVGHILLGNTENFDHAFDGDYNPANIALAFYSGLFAFGGWNYLNFVVDELQDPFKNLPRAIWIAMPIVTIVYVTANLAYFAVVPAHEMLTSPAVAVSFGDRMFGQARWAVPVFVALSTFGGVNGILFTSARLFVTGAQEGHLPPIFSFIHVKRCTPIPSLLFTCFMSLLMLCSTNVFVLINYFSQVLWLSVGVCIAGLLYLRHTKPDMPRPIRVHTALPIMFLICCVFLVSVPVVAEPFNTIVGLLIILSGVPVYYIGIKWKTKPFALKSAHNDFTVFLQKALFVLSPEESENPVSL</sequence>
<reference evidence="9" key="1">
    <citation type="submission" date="2021-12" db="EMBL/GenBank/DDBJ databases">
        <authorList>
            <person name="King R."/>
        </authorList>
    </citation>
    <scope>NUCLEOTIDE SEQUENCE</scope>
</reference>
<feature type="transmembrane region" description="Helical" evidence="8">
    <location>
        <begin position="379"/>
        <end position="395"/>
    </location>
</feature>
<evidence type="ECO:0000256" key="4">
    <source>
        <dbReference type="ARBA" id="ARBA00022475"/>
    </source>
</evidence>
<feature type="transmembrane region" description="Helical" evidence="8">
    <location>
        <begin position="252"/>
        <end position="275"/>
    </location>
</feature>
<evidence type="ECO:0000313" key="9">
    <source>
        <dbReference type="EMBL" id="CAH0387916.1"/>
    </source>
</evidence>
<dbReference type="InterPro" id="IPR050598">
    <property type="entry name" value="AminoAcid_Transporter"/>
</dbReference>
<feature type="transmembrane region" description="Helical" evidence="8">
    <location>
        <begin position="435"/>
        <end position="452"/>
    </location>
</feature>
<evidence type="ECO:0000256" key="7">
    <source>
        <dbReference type="ARBA" id="ARBA00023136"/>
    </source>
</evidence>
<evidence type="ECO:0000256" key="6">
    <source>
        <dbReference type="ARBA" id="ARBA00022989"/>
    </source>
</evidence>
<organism evidence="9 10">
    <name type="scientific">Bemisia tabaci</name>
    <name type="common">Sweetpotato whitefly</name>
    <name type="synonym">Aleurodes tabaci</name>
    <dbReference type="NCBI Taxonomy" id="7038"/>
    <lineage>
        <taxon>Eukaryota</taxon>
        <taxon>Metazoa</taxon>
        <taxon>Ecdysozoa</taxon>
        <taxon>Arthropoda</taxon>
        <taxon>Hexapoda</taxon>
        <taxon>Insecta</taxon>
        <taxon>Pterygota</taxon>
        <taxon>Neoptera</taxon>
        <taxon>Paraneoptera</taxon>
        <taxon>Hemiptera</taxon>
        <taxon>Sternorrhyncha</taxon>
        <taxon>Aleyrodoidea</taxon>
        <taxon>Aleyrodidae</taxon>
        <taxon>Aleyrodinae</taxon>
        <taxon>Bemisia</taxon>
    </lineage>
</organism>
<feature type="transmembrane region" description="Helical" evidence="8">
    <location>
        <begin position="348"/>
        <end position="373"/>
    </location>
</feature>
<feature type="transmembrane region" description="Helical" evidence="8">
    <location>
        <begin position="149"/>
        <end position="169"/>
    </location>
</feature>
<evidence type="ECO:0000256" key="5">
    <source>
        <dbReference type="ARBA" id="ARBA00022692"/>
    </source>
</evidence>
<dbReference type="PANTHER" id="PTHR11785:SF528">
    <property type="entry name" value="AMINO ACID TRANSPORTER PROTEIN JHI-21"/>
    <property type="match status" value="1"/>
</dbReference>
<evidence type="ECO:0000256" key="8">
    <source>
        <dbReference type="SAM" id="Phobius"/>
    </source>
</evidence>
<dbReference type="Gene3D" id="1.20.1740.10">
    <property type="entry name" value="Amino acid/polyamine transporter I"/>
    <property type="match status" value="1"/>
</dbReference>
<keyword evidence="5 8" id="KW-0812">Transmembrane</keyword>
<evidence type="ECO:0000256" key="2">
    <source>
        <dbReference type="ARBA" id="ARBA00007040"/>
    </source>
</evidence>
<evidence type="ECO:0000256" key="1">
    <source>
        <dbReference type="ARBA" id="ARBA00004651"/>
    </source>
</evidence>
<dbReference type="KEGG" id="btab:109031273"/>
<dbReference type="AlphaFoldDB" id="A0A9P0F1I4"/>
<feature type="transmembrane region" description="Helical" evidence="8">
    <location>
        <begin position="181"/>
        <end position="199"/>
    </location>
</feature>
<dbReference type="EMBL" id="OU963865">
    <property type="protein sequence ID" value="CAH0387916.1"/>
    <property type="molecule type" value="Genomic_DNA"/>
</dbReference>
<dbReference type="Proteomes" id="UP001152759">
    <property type="component" value="Chromosome 4"/>
</dbReference>
<dbReference type="PANTHER" id="PTHR11785">
    <property type="entry name" value="AMINO ACID TRANSPORTER"/>
    <property type="match status" value="1"/>
</dbReference>
<gene>
    <name evidence="9" type="ORF">BEMITA_LOCUS6874</name>
</gene>
<dbReference type="Pfam" id="PF13520">
    <property type="entry name" value="AA_permease_2"/>
    <property type="match status" value="1"/>
</dbReference>
<feature type="transmembrane region" description="Helical" evidence="8">
    <location>
        <begin position="64"/>
        <end position="84"/>
    </location>
</feature>
<proteinExistence type="inferred from homology"/>
<keyword evidence="4" id="KW-1003">Cell membrane</keyword>
<feature type="transmembrane region" description="Helical" evidence="8">
    <location>
        <begin position="219"/>
        <end position="240"/>
    </location>
</feature>
<comment type="similarity">
    <text evidence="2">Belongs to the amino acid-polyamine-organocation (APC) superfamily. L-type amino acid transporter (LAT) (TC 2.A.3.8) family.</text>
</comment>
<protein>
    <recommendedName>
        <fullName evidence="11">Amino acid transporter</fullName>
    </recommendedName>
</protein>
<feature type="transmembrane region" description="Helical" evidence="8">
    <location>
        <begin position="301"/>
        <end position="327"/>
    </location>
</feature>
<dbReference type="PIRSF" id="PIRSF006060">
    <property type="entry name" value="AA_transporter"/>
    <property type="match status" value="1"/>
</dbReference>
<name>A0A9P0F1I4_BEMTA</name>